<evidence type="ECO:0000259" key="11">
    <source>
        <dbReference type="PROSITE" id="PS50192"/>
    </source>
</evidence>
<accession>A0A2P6MZ79</accession>
<dbReference type="GO" id="GO:0006906">
    <property type="term" value="P:vesicle fusion"/>
    <property type="evidence" value="ECO:0007669"/>
    <property type="project" value="TreeGrafter"/>
</dbReference>
<dbReference type="SMART" id="SM00397">
    <property type="entry name" value="t_SNARE"/>
    <property type="match status" value="1"/>
</dbReference>
<dbReference type="GO" id="GO:0000149">
    <property type="term" value="F:SNARE binding"/>
    <property type="evidence" value="ECO:0007669"/>
    <property type="project" value="TreeGrafter"/>
</dbReference>
<protein>
    <recommendedName>
        <fullName evidence="11">t-SNARE coiled-coil homology domain-containing protein</fullName>
    </recommendedName>
</protein>
<dbReference type="GO" id="GO:0031201">
    <property type="term" value="C:SNARE complex"/>
    <property type="evidence" value="ECO:0007669"/>
    <property type="project" value="TreeGrafter"/>
</dbReference>
<evidence type="ECO:0000256" key="1">
    <source>
        <dbReference type="ARBA" id="ARBA00004211"/>
    </source>
</evidence>
<keyword evidence="8 10" id="KW-0472">Membrane</keyword>
<dbReference type="Gene3D" id="1.20.5.110">
    <property type="match status" value="1"/>
</dbReference>
<feature type="transmembrane region" description="Helical" evidence="10">
    <location>
        <begin position="186"/>
        <end position="210"/>
    </location>
</feature>
<comment type="similarity">
    <text evidence="2">Belongs to the VTI1 family.</text>
</comment>
<dbReference type="GO" id="GO:0005484">
    <property type="term" value="F:SNAP receptor activity"/>
    <property type="evidence" value="ECO:0007669"/>
    <property type="project" value="TreeGrafter"/>
</dbReference>
<reference evidence="12 13" key="1">
    <citation type="journal article" date="2018" name="Genome Biol. Evol.">
        <title>Multiple Roots of Fruiting Body Formation in Amoebozoa.</title>
        <authorList>
            <person name="Hillmann F."/>
            <person name="Forbes G."/>
            <person name="Novohradska S."/>
            <person name="Ferling I."/>
            <person name="Riege K."/>
            <person name="Groth M."/>
            <person name="Westermann M."/>
            <person name="Marz M."/>
            <person name="Spaller T."/>
            <person name="Winckler T."/>
            <person name="Schaap P."/>
            <person name="Glockner G."/>
        </authorList>
    </citation>
    <scope>NUCLEOTIDE SEQUENCE [LARGE SCALE GENOMIC DNA]</scope>
    <source>
        <strain evidence="12 13">Jena</strain>
    </source>
</reference>
<dbReference type="InterPro" id="IPR038407">
    <property type="entry name" value="v-SNARE_N_sf"/>
</dbReference>
<feature type="domain" description="T-SNARE coiled-coil homology" evidence="11">
    <location>
        <begin position="120"/>
        <end position="182"/>
    </location>
</feature>
<dbReference type="InterPro" id="IPR007705">
    <property type="entry name" value="Vesicle_trsprt_v-SNARE_N"/>
</dbReference>
<gene>
    <name evidence="12" type="ORF">PROFUN_14689</name>
</gene>
<dbReference type="PANTHER" id="PTHR21230">
    <property type="entry name" value="VESICLE TRANSPORT V-SNARE PROTEIN VTI1-RELATED"/>
    <property type="match status" value="1"/>
</dbReference>
<keyword evidence="5" id="KW-0653">Protein transport</keyword>
<evidence type="ECO:0000256" key="4">
    <source>
        <dbReference type="ARBA" id="ARBA00022692"/>
    </source>
</evidence>
<dbReference type="PROSITE" id="PS50192">
    <property type="entry name" value="T_SNARE"/>
    <property type="match status" value="1"/>
</dbReference>
<keyword evidence="4 10" id="KW-0812">Transmembrane</keyword>
<dbReference type="GO" id="GO:0031902">
    <property type="term" value="C:late endosome membrane"/>
    <property type="evidence" value="ECO:0007669"/>
    <property type="project" value="TreeGrafter"/>
</dbReference>
<dbReference type="PANTHER" id="PTHR21230:SF26">
    <property type="entry name" value="VESICLE TRANSPORT THROUGH INTERACTION WITH T-SNARES HOMOLOG 1A"/>
    <property type="match status" value="1"/>
</dbReference>
<dbReference type="InterPro" id="IPR000727">
    <property type="entry name" value="T_SNARE_dom"/>
</dbReference>
<dbReference type="SUPFAM" id="SSF58038">
    <property type="entry name" value="SNARE fusion complex"/>
    <property type="match status" value="1"/>
</dbReference>
<keyword evidence="3" id="KW-0813">Transport</keyword>
<feature type="region of interest" description="Disordered" evidence="9">
    <location>
        <begin position="89"/>
        <end position="112"/>
    </location>
</feature>
<dbReference type="STRING" id="1890364.A0A2P6MZ79"/>
<dbReference type="GO" id="GO:0005794">
    <property type="term" value="C:Golgi apparatus"/>
    <property type="evidence" value="ECO:0007669"/>
    <property type="project" value="TreeGrafter"/>
</dbReference>
<dbReference type="OrthoDB" id="430637at2759"/>
<keyword evidence="7" id="KW-0175">Coiled coil</keyword>
<dbReference type="Gene3D" id="1.20.58.400">
    <property type="entry name" value="t-snare proteins"/>
    <property type="match status" value="1"/>
</dbReference>
<dbReference type="EMBL" id="MDYQ01000287">
    <property type="protein sequence ID" value="PRP77000.1"/>
    <property type="molecule type" value="Genomic_DNA"/>
</dbReference>
<dbReference type="GO" id="GO:0006886">
    <property type="term" value="P:intracellular protein transport"/>
    <property type="evidence" value="ECO:0007669"/>
    <property type="project" value="InterPro"/>
</dbReference>
<proteinExistence type="inferred from homology"/>
<evidence type="ECO:0000256" key="10">
    <source>
        <dbReference type="SAM" id="Phobius"/>
    </source>
</evidence>
<evidence type="ECO:0000256" key="8">
    <source>
        <dbReference type="ARBA" id="ARBA00023136"/>
    </source>
</evidence>
<dbReference type="InterPro" id="IPR010989">
    <property type="entry name" value="SNARE"/>
</dbReference>
<dbReference type="GO" id="GO:0012507">
    <property type="term" value="C:ER to Golgi transport vesicle membrane"/>
    <property type="evidence" value="ECO:0007669"/>
    <property type="project" value="TreeGrafter"/>
</dbReference>
<keyword evidence="13" id="KW-1185">Reference proteome</keyword>
<evidence type="ECO:0000256" key="7">
    <source>
        <dbReference type="ARBA" id="ARBA00023054"/>
    </source>
</evidence>
<dbReference type="Pfam" id="PF12352">
    <property type="entry name" value="V-SNARE_C"/>
    <property type="match status" value="1"/>
</dbReference>
<dbReference type="InParanoid" id="A0A2P6MZ79"/>
<evidence type="ECO:0000313" key="12">
    <source>
        <dbReference type="EMBL" id="PRP77000.1"/>
    </source>
</evidence>
<dbReference type="Pfam" id="PF05008">
    <property type="entry name" value="V-SNARE"/>
    <property type="match status" value="1"/>
</dbReference>
<evidence type="ECO:0000256" key="3">
    <source>
        <dbReference type="ARBA" id="ARBA00022448"/>
    </source>
</evidence>
<dbReference type="Proteomes" id="UP000241769">
    <property type="component" value="Unassembled WGS sequence"/>
</dbReference>
<organism evidence="12 13">
    <name type="scientific">Planoprotostelium fungivorum</name>
    <dbReference type="NCBI Taxonomy" id="1890364"/>
    <lineage>
        <taxon>Eukaryota</taxon>
        <taxon>Amoebozoa</taxon>
        <taxon>Evosea</taxon>
        <taxon>Variosea</taxon>
        <taxon>Cavosteliida</taxon>
        <taxon>Cavosteliaceae</taxon>
        <taxon>Planoprotostelium</taxon>
    </lineage>
</organism>
<comment type="subcellular location">
    <subcellularLocation>
        <location evidence="1">Membrane</location>
        <topology evidence="1">Single-pass type IV membrane protein</topology>
    </subcellularLocation>
</comment>
<dbReference type="GO" id="GO:0005789">
    <property type="term" value="C:endoplasmic reticulum membrane"/>
    <property type="evidence" value="ECO:0007669"/>
    <property type="project" value="TreeGrafter"/>
</dbReference>
<dbReference type="FunCoup" id="A0A2P6MZ79">
    <property type="interactions" value="556"/>
</dbReference>
<name>A0A2P6MZ79_9EUKA</name>
<dbReference type="FunFam" id="1.20.5.110:FF:000002">
    <property type="entry name" value="Vesicle transport through interaction with t-SNAREsB"/>
    <property type="match status" value="1"/>
</dbReference>
<evidence type="ECO:0000313" key="13">
    <source>
        <dbReference type="Proteomes" id="UP000241769"/>
    </source>
</evidence>
<dbReference type="AlphaFoldDB" id="A0A2P6MZ79"/>
<evidence type="ECO:0000256" key="5">
    <source>
        <dbReference type="ARBA" id="ARBA00022927"/>
    </source>
</evidence>
<evidence type="ECO:0000256" key="9">
    <source>
        <dbReference type="SAM" id="MobiDB-lite"/>
    </source>
</evidence>
<sequence length="218" mass="25197">MSMDYFDDYEQEFVRKSKLVRERLNALPNLSGERRKTAITDTQKVFNDAKRALSQMEEEGSKNTKDKRRKVKLLEGYRGEFGRLQRDMEMASLSESSRQRDQYGYDDGAGDSRQRLLQADNTLDESKGRLTDIHRISEETNNLGADTLTTMGRQKNQLTRARDNLGHIEENISRSRRILRAINRRVVTNNIVLTLIAVVLLAIILLIVFIKWGRGLLH</sequence>
<keyword evidence="6 10" id="KW-1133">Transmembrane helix</keyword>
<dbReference type="SUPFAM" id="SSF47661">
    <property type="entry name" value="t-snare proteins"/>
    <property type="match status" value="1"/>
</dbReference>
<evidence type="ECO:0000256" key="6">
    <source>
        <dbReference type="ARBA" id="ARBA00022989"/>
    </source>
</evidence>
<evidence type="ECO:0000256" key="2">
    <source>
        <dbReference type="ARBA" id="ARBA00006108"/>
    </source>
</evidence>
<comment type="caution">
    <text evidence="12">The sequence shown here is derived from an EMBL/GenBank/DDBJ whole genome shotgun (WGS) entry which is preliminary data.</text>
</comment>